<reference evidence="4" key="2">
    <citation type="journal article" date="2012" name="PLoS ONE">
        <title>A Deeply Branching Thermophilic Bacterium with an Ancient Acetyl-CoA Pathway Dominates a Subsurface Ecosystem.</title>
        <authorList>
            <person name="Takami H."/>
            <person name="Noguchi H."/>
            <person name="Takaki Y."/>
            <person name="Uchiyama I."/>
            <person name="Toyoda A."/>
            <person name="Nishi S."/>
            <person name="Chee G.-J."/>
            <person name="Arai W."/>
            <person name="Nunoura T."/>
            <person name="Itoh T."/>
            <person name="Hattori M."/>
            <person name="Takai K."/>
        </authorList>
    </citation>
    <scope>NUCLEOTIDE SEQUENCE</scope>
</reference>
<keyword evidence="4" id="KW-0378">Hydrolase</keyword>
<keyword evidence="4" id="KW-0031">Aminopeptidase</keyword>
<feature type="active site" description="Proton acceptor" evidence="1">
    <location>
        <position position="333"/>
    </location>
</feature>
<gene>
    <name evidence="4" type="ORF">HGMM_F35B12C32</name>
</gene>
<comment type="cofactor">
    <cofactor evidence="2">
        <name>Zn(2+)</name>
        <dbReference type="ChEBI" id="CHEBI:29105"/>
    </cofactor>
    <text evidence="2">Binds 1 zinc ion per subunit.</text>
</comment>
<sequence>MRTRIFAVGIGLICVVSVFSVASFALPNEITYTISAQLDTAKNIITATETVRFTNRTGTTLTELYFHVVPNAFKRGADTKYQQELQRAGIPPALIYASPNDDAFIEIKSVTANGQALAFSIDDTLMRVALQEPLTDGQTLELQIEFLNDLLEASPQAQWAATLAVRSGFRNSTYTVTLWYPKVVVYDADEGWNLDKYSFLGEFYGDFADYDVTLTVPANFTIGCTGTILSERVEGTQKLVKIQAERVHDFAWVAGPFYRLEETELPHNIRLRVLSLGLSMTTVSSDAVNFFSERFGPYAYSVVTVAQVTVGGGMEYPGIVMIAGGSTAEIVHELAHQWWYGAVGNDEMDEAWLDEAFATFSEELYDIERLNAPSSARSSYRFREPGIPVLTRADRFPSLRSYAQAVYTKGSGVLWMLRWVIGPETFDRLLREYYARFVYKNATTQDFIAVAEEVSAQELDWFFDIWLRTTKTVDFSLPVGTWRQLEDGQFETRLTILRQGEALAPVKVVLYLRDGSIVETRWDGQQTTAELTFKSASAPVQAEIDPDHDVLEEHRANNTLSFPAFVLQRAICDGG</sequence>
<feature type="binding site" evidence="2">
    <location>
        <position position="355"/>
    </location>
    <ligand>
        <name>Zn(2+)</name>
        <dbReference type="ChEBI" id="CHEBI:29105"/>
        <note>catalytic</note>
    </ligand>
</feature>
<dbReference type="InterPro" id="IPR034015">
    <property type="entry name" value="M1_LTA4H"/>
</dbReference>
<dbReference type="GO" id="GO:0004177">
    <property type="term" value="F:aminopeptidase activity"/>
    <property type="evidence" value="ECO:0007669"/>
    <property type="project" value="UniProtKB-KW"/>
</dbReference>
<keyword evidence="4" id="KW-0645">Protease</keyword>
<name>H5SJ82_9BACT</name>
<organism evidence="4">
    <name type="scientific">uncultured Acetothermia bacterium</name>
    <dbReference type="NCBI Taxonomy" id="236499"/>
    <lineage>
        <taxon>Bacteria</taxon>
        <taxon>Candidatus Bipolaricaulota</taxon>
        <taxon>environmental samples</taxon>
    </lineage>
</organism>
<feature type="binding site" evidence="2">
    <location>
        <position position="336"/>
    </location>
    <ligand>
        <name>Zn(2+)</name>
        <dbReference type="ChEBI" id="CHEBI:29105"/>
        <note>catalytic</note>
    </ligand>
</feature>
<feature type="domain" description="Peptidase M1 membrane alanine aminopeptidase" evidence="3">
    <location>
        <begin position="401"/>
        <end position="466"/>
    </location>
</feature>
<keyword evidence="2" id="KW-0862">Zinc</keyword>
<accession>H5SJ82</accession>
<reference evidence="4" key="1">
    <citation type="journal article" date="2005" name="Environ. Microbiol.">
        <title>Genetic and functional properties of uncultivated thermophilic crenarchaeotes from a subsurface gold mine as revealed by analysis of genome fragments.</title>
        <authorList>
            <person name="Nunoura T."/>
            <person name="Hirayama H."/>
            <person name="Takami H."/>
            <person name="Oida H."/>
            <person name="Nishi S."/>
            <person name="Shimamura S."/>
            <person name="Suzuki Y."/>
            <person name="Inagaki F."/>
            <person name="Takai K."/>
            <person name="Nealson K.H."/>
            <person name="Horikoshi K."/>
        </authorList>
    </citation>
    <scope>NUCLEOTIDE SEQUENCE</scope>
</reference>
<dbReference type="PANTHER" id="PTHR45726">
    <property type="entry name" value="LEUKOTRIENE A-4 HYDROLASE"/>
    <property type="match status" value="1"/>
</dbReference>
<protein>
    <submittedName>
        <fullName evidence="4">Aminopeptidase</fullName>
    </submittedName>
</protein>
<evidence type="ECO:0000313" key="4">
    <source>
        <dbReference type="EMBL" id="BAL56218.1"/>
    </source>
</evidence>
<proteinExistence type="predicted"/>
<dbReference type="InterPro" id="IPR027268">
    <property type="entry name" value="Peptidase_M4/M1_CTD_sf"/>
</dbReference>
<dbReference type="GO" id="GO:0008270">
    <property type="term" value="F:zinc ion binding"/>
    <property type="evidence" value="ECO:0007669"/>
    <property type="project" value="InterPro"/>
</dbReference>
<dbReference type="InterPro" id="IPR014782">
    <property type="entry name" value="Peptidase_M1_dom"/>
</dbReference>
<dbReference type="Gene3D" id="1.10.390.10">
    <property type="entry name" value="Neutral Protease Domain 2"/>
    <property type="match status" value="1"/>
</dbReference>
<dbReference type="CDD" id="cd09604">
    <property type="entry name" value="M1_APN_like"/>
    <property type="match status" value="1"/>
</dbReference>
<feature type="active site" description="Proton donor" evidence="1">
    <location>
        <position position="407"/>
    </location>
</feature>
<feature type="binding site" evidence="2">
    <location>
        <position position="332"/>
    </location>
    <ligand>
        <name>Zn(2+)</name>
        <dbReference type="ChEBI" id="CHEBI:29105"/>
        <note>catalytic</note>
    </ligand>
</feature>
<dbReference type="Pfam" id="PF01433">
    <property type="entry name" value="Peptidase_M1"/>
    <property type="match status" value="1"/>
</dbReference>
<evidence type="ECO:0000259" key="3">
    <source>
        <dbReference type="Pfam" id="PF01433"/>
    </source>
</evidence>
<dbReference type="SUPFAM" id="SSF55486">
    <property type="entry name" value="Metalloproteases ('zincins'), catalytic domain"/>
    <property type="match status" value="1"/>
</dbReference>
<dbReference type="EMBL" id="AP011740">
    <property type="protein sequence ID" value="BAL56218.1"/>
    <property type="molecule type" value="Genomic_DNA"/>
</dbReference>
<dbReference type="PANTHER" id="PTHR45726:SF3">
    <property type="entry name" value="LEUKOTRIENE A-4 HYDROLASE"/>
    <property type="match status" value="1"/>
</dbReference>
<evidence type="ECO:0000256" key="1">
    <source>
        <dbReference type="PIRSR" id="PIRSR634015-1"/>
    </source>
</evidence>
<dbReference type="AlphaFoldDB" id="H5SJ82"/>
<dbReference type="GO" id="GO:0008237">
    <property type="term" value="F:metallopeptidase activity"/>
    <property type="evidence" value="ECO:0007669"/>
    <property type="project" value="InterPro"/>
</dbReference>
<keyword evidence="2" id="KW-0479">Metal-binding</keyword>
<evidence type="ECO:0000256" key="2">
    <source>
        <dbReference type="PIRSR" id="PIRSR634015-3"/>
    </source>
</evidence>